<gene>
    <name evidence="1" type="ORF">HaLaN_08477</name>
</gene>
<accession>A0A699Z139</accession>
<organism evidence="1 2">
    <name type="scientific">Haematococcus lacustris</name>
    <name type="common">Green alga</name>
    <name type="synonym">Haematococcus pluvialis</name>
    <dbReference type="NCBI Taxonomy" id="44745"/>
    <lineage>
        <taxon>Eukaryota</taxon>
        <taxon>Viridiplantae</taxon>
        <taxon>Chlorophyta</taxon>
        <taxon>core chlorophytes</taxon>
        <taxon>Chlorophyceae</taxon>
        <taxon>CS clade</taxon>
        <taxon>Chlamydomonadales</taxon>
        <taxon>Haematococcaceae</taxon>
        <taxon>Haematococcus</taxon>
    </lineage>
</organism>
<dbReference type="InterPro" id="IPR036034">
    <property type="entry name" value="PDZ_sf"/>
</dbReference>
<dbReference type="SUPFAM" id="SSF50156">
    <property type="entry name" value="PDZ domain-like"/>
    <property type="match status" value="1"/>
</dbReference>
<dbReference type="AlphaFoldDB" id="A0A699Z139"/>
<keyword evidence="2" id="KW-1185">Reference proteome</keyword>
<reference evidence="1 2" key="1">
    <citation type="submission" date="2020-02" db="EMBL/GenBank/DDBJ databases">
        <title>Draft genome sequence of Haematococcus lacustris strain NIES-144.</title>
        <authorList>
            <person name="Morimoto D."/>
            <person name="Nakagawa S."/>
            <person name="Yoshida T."/>
            <person name="Sawayama S."/>
        </authorList>
    </citation>
    <scope>NUCLEOTIDE SEQUENCE [LARGE SCALE GENOMIC DNA]</scope>
    <source>
        <strain evidence="1 2">NIES-144</strain>
    </source>
</reference>
<evidence type="ECO:0000313" key="2">
    <source>
        <dbReference type="Proteomes" id="UP000485058"/>
    </source>
</evidence>
<dbReference type="Proteomes" id="UP000485058">
    <property type="component" value="Unassembled WGS sequence"/>
</dbReference>
<sequence>MRCGATSGPKSWSVDPLRLRCTPTLNQHISHIAVSVGSSRLHRGNVARSTRSAVVVAASNGARPDAPVTAFRYPGEHNLELSEYMVVLEQPLGLTLAPDPLSGKITIQAIQEGSPAAQCQMIQVGSGL</sequence>
<dbReference type="EMBL" id="BLLF01000534">
    <property type="protein sequence ID" value="GFH12734.1"/>
    <property type="molecule type" value="Genomic_DNA"/>
</dbReference>
<name>A0A699Z139_HAELA</name>
<protein>
    <submittedName>
        <fullName evidence="1">PDZ domain-containing protein</fullName>
    </submittedName>
</protein>
<dbReference type="PANTHER" id="PTHR47661:SF2">
    <property type="entry name" value="PHOSPHOGLUCAN PHOSPHATASE LSF1, CHLOROPLASTIC"/>
    <property type="match status" value="1"/>
</dbReference>
<comment type="caution">
    <text evidence="1">The sequence shown here is derived from an EMBL/GenBank/DDBJ whole genome shotgun (WGS) entry which is preliminary data.</text>
</comment>
<proteinExistence type="predicted"/>
<dbReference type="PANTHER" id="PTHR47661">
    <property type="entry name" value="PHOSPHOGLUCAN PHOSPHATASE LSF1, CHLOROPLASTIC"/>
    <property type="match status" value="1"/>
</dbReference>
<evidence type="ECO:0000313" key="1">
    <source>
        <dbReference type="EMBL" id="GFH12734.1"/>
    </source>
</evidence>